<evidence type="ECO:0000256" key="3">
    <source>
        <dbReference type="ARBA" id="ARBA00010617"/>
    </source>
</evidence>
<gene>
    <name evidence="12" type="ORF">AAHA92_28928</name>
</gene>
<evidence type="ECO:0000256" key="7">
    <source>
        <dbReference type="ARBA" id="ARBA00023004"/>
    </source>
</evidence>
<organism evidence="12 13">
    <name type="scientific">Salvia divinorum</name>
    <name type="common">Maria pastora</name>
    <name type="synonym">Diviner's sage</name>
    <dbReference type="NCBI Taxonomy" id="28513"/>
    <lineage>
        <taxon>Eukaryota</taxon>
        <taxon>Viridiplantae</taxon>
        <taxon>Streptophyta</taxon>
        <taxon>Embryophyta</taxon>
        <taxon>Tracheophyta</taxon>
        <taxon>Spermatophyta</taxon>
        <taxon>Magnoliopsida</taxon>
        <taxon>eudicotyledons</taxon>
        <taxon>Gunneridae</taxon>
        <taxon>Pentapetalae</taxon>
        <taxon>asterids</taxon>
        <taxon>lamiids</taxon>
        <taxon>Lamiales</taxon>
        <taxon>Lamiaceae</taxon>
        <taxon>Nepetoideae</taxon>
        <taxon>Mentheae</taxon>
        <taxon>Salviinae</taxon>
        <taxon>Salvia</taxon>
        <taxon>Salvia subgen. Calosphace</taxon>
    </lineage>
</organism>
<sequence length="535" mass="60814">MLNSSMKAETRFSDELPSLLAFCLVSLIFFYILKSIKKRSPVPPLPPGPTAYPIVGSLPEMLWKKPAFRWIHNVMKQLNTEIACIKLGRVHVITVTSPELSIEFLRKHDGVFASRPDVSSARLTSDGYLTPAMSFSGDQWKKMRRVMVSEVLTNDVFGRLHSKRCDEADHLVRFVYNQCMNPHISGVMNVRDATQHYCGNVIRKMVFSERFYGSGMEDGGPGIEEREHVDGLFTILSCLYGFAIADYVPWLEVFDLDGNKKMIMNAIKNVRKYQDQEIEKRVEMWKLGLKTDENDILGILMNLKNAQNEPFLSIREIKALILEMMLAVVDNPSNAVEWTMAEMINQPHILAKACEELDRVVGKNRLVQESDLSELNYVKACLKESFRLHPVTPFNLPHVPSKNIVVGGYFIPKGSHVMLSRPGLGRNPRIWDEPLRFKPERHIVDEVSNVLFVDHNLRILSFSIGRRGCPALELGSTTTTMLLARLIQGFSWKQPLDTNNIDLVESKHSLALAEPLIARAAPRLESQIYLQLLQK</sequence>
<dbReference type="GO" id="GO:0016114">
    <property type="term" value="P:terpenoid biosynthetic process"/>
    <property type="evidence" value="ECO:0007669"/>
    <property type="project" value="UniProtKB-ARBA"/>
</dbReference>
<dbReference type="InterPro" id="IPR036396">
    <property type="entry name" value="Cyt_P450_sf"/>
</dbReference>
<evidence type="ECO:0000256" key="9">
    <source>
        <dbReference type="PIRSR" id="PIRSR602401-1"/>
    </source>
</evidence>
<comment type="subcellular location">
    <subcellularLocation>
        <location evidence="2">Membrane</location>
        <topology evidence="2">Single-pass membrane protein</topology>
    </subcellularLocation>
</comment>
<comment type="caution">
    <text evidence="12">The sequence shown here is derived from an EMBL/GenBank/DDBJ whole genome shotgun (WGS) entry which is preliminary data.</text>
</comment>
<keyword evidence="4 9" id="KW-0349">Heme</keyword>
<evidence type="ECO:0000256" key="5">
    <source>
        <dbReference type="ARBA" id="ARBA00022723"/>
    </source>
</evidence>
<evidence type="ECO:0000256" key="6">
    <source>
        <dbReference type="ARBA" id="ARBA00023002"/>
    </source>
</evidence>
<name>A0ABD1FWP0_SALDI</name>
<dbReference type="GO" id="GO:0046872">
    <property type="term" value="F:metal ion binding"/>
    <property type="evidence" value="ECO:0007669"/>
    <property type="project" value="UniProtKB-KW"/>
</dbReference>
<keyword evidence="5 9" id="KW-0479">Metal-binding</keyword>
<comment type="cofactor">
    <cofactor evidence="1 9">
        <name>heme</name>
        <dbReference type="ChEBI" id="CHEBI:30413"/>
    </cofactor>
</comment>
<dbReference type="AlphaFoldDB" id="A0ABD1FWP0"/>
<dbReference type="Gene3D" id="1.10.630.10">
    <property type="entry name" value="Cytochrome P450"/>
    <property type="match status" value="1"/>
</dbReference>
<keyword evidence="11" id="KW-1133">Transmembrane helix</keyword>
<evidence type="ECO:0000256" key="10">
    <source>
        <dbReference type="RuleBase" id="RU000461"/>
    </source>
</evidence>
<feature type="transmembrane region" description="Helical" evidence="11">
    <location>
        <begin position="16"/>
        <end position="33"/>
    </location>
</feature>
<dbReference type="InterPro" id="IPR017972">
    <property type="entry name" value="Cyt_P450_CS"/>
</dbReference>
<dbReference type="GO" id="GO:0016020">
    <property type="term" value="C:membrane"/>
    <property type="evidence" value="ECO:0007669"/>
    <property type="project" value="UniProtKB-SubCell"/>
</dbReference>
<dbReference type="PANTHER" id="PTHR47944">
    <property type="entry name" value="CYTOCHROME P450 98A9"/>
    <property type="match status" value="1"/>
</dbReference>
<comment type="similarity">
    <text evidence="3 10">Belongs to the cytochrome P450 family.</text>
</comment>
<feature type="binding site" description="axial binding residue" evidence="9">
    <location>
        <position position="469"/>
    </location>
    <ligand>
        <name>heme</name>
        <dbReference type="ChEBI" id="CHEBI:30413"/>
    </ligand>
    <ligandPart>
        <name>Fe</name>
        <dbReference type="ChEBI" id="CHEBI:18248"/>
    </ligandPart>
</feature>
<dbReference type="InterPro" id="IPR001128">
    <property type="entry name" value="Cyt_P450"/>
</dbReference>
<dbReference type="PRINTS" id="PR00463">
    <property type="entry name" value="EP450I"/>
</dbReference>
<evidence type="ECO:0000313" key="13">
    <source>
        <dbReference type="Proteomes" id="UP001567538"/>
    </source>
</evidence>
<evidence type="ECO:0000256" key="11">
    <source>
        <dbReference type="SAM" id="Phobius"/>
    </source>
</evidence>
<evidence type="ECO:0000256" key="1">
    <source>
        <dbReference type="ARBA" id="ARBA00001971"/>
    </source>
</evidence>
<proteinExistence type="inferred from homology"/>
<keyword evidence="11" id="KW-0812">Transmembrane</keyword>
<dbReference type="PANTHER" id="PTHR47944:SF19">
    <property type="entry name" value="CYTOCHROME P450 77A4"/>
    <property type="match status" value="1"/>
</dbReference>
<dbReference type="Pfam" id="PF00067">
    <property type="entry name" value="p450"/>
    <property type="match status" value="1"/>
</dbReference>
<evidence type="ECO:0000313" key="12">
    <source>
        <dbReference type="EMBL" id="KAL1536248.1"/>
    </source>
</evidence>
<dbReference type="EC" id="1.14.14.40" evidence="12"/>
<evidence type="ECO:0000256" key="8">
    <source>
        <dbReference type="ARBA" id="ARBA00023033"/>
    </source>
</evidence>
<dbReference type="PROSITE" id="PS00086">
    <property type="entry name" value="CYTOCHROME_P450"/>
    <property type="match status" value="1"/>
</dbReference>
<keyword evidence="13" id="KW-1185">Reference proteome</keyword>
<dbReference type="GO" id="GO:0102684">
    <property type="term" value="F:L-phenylalanine N-monooxygenase activity"/>
    <property type="evidence" value="ECO:0007669"/>
    <property type="project" value="UniProtKB-EC"/>
</dbReference>
<evidence type="ECO:0000256" key="2">
    <source>
        <dbReference type="ARBA" id="ARBA00004167"/>
    </source>
</evidence>
<dbReference type="Proteomes" id="UP001567538">
    <property type="component" value="Unassembled WGS sequence"/>
</dbReference>
<accession>A0ABD1FWP0</accession>
<keyword evidence="8 10" id="KW-0503">Monooxygenase</keyword>
<keyword evidence="11" id="KW-0472">Membrane</keyword>
<evidence type="ECO:0000256" key="4">
    <source>
        <dbReference type="ARBA" id="ARBA00022617"/>
    </source>
</evidence>
<dbReference type="SUPFAM" id="SSF48264">
    <property type="entry name" value="Cytochrome P450"/>
    <property type="match status" value="1"/>
</dbReference>
<dbReference type="GO" id="GO:0016712">
    <property type="term" value="F:oxidoreductase activity, acting on paired donors, with incorporation or reduction of molecular oxygen, reduced flavin or flavoprotein as one donor, and incorporation of one atom of oxygen"/>
    <property type="evidence" value="ECO:0007669"/>
    <property type="project" value="UniProtKB-ARBA"/>
</dbReference>
<dbReference type="InterPro" id="IPR002401">
    <property type="entry name" value="Cyt_P450_E_grp-I"/>
</dbReference>
<dbReference type="EMBL" id="JBEAFC010000011">
    <property type="protein sequence ID" value="KAL1536248.1"/>
    <property type="molecule type" value="Genomic_DNA"/>
</dbReference>
<keyword evidence="6 10" id="KW-0560">Oxidoreductase</keyword>
<reference evidence="12 13" key="1">
    <citation type="submission" date="2024-06" db="EMBL/GenBank/DDBJ databases">
        <title>A chromosome level genome sequence of Diviner's sage (Salvia divinorum).</title>
        <authorList>
            <person name="Ford S.A."/>
            <person name="Ro D.-K."/>
            <person name="Ness R.W."/>
            <person name="Phillips M.A."/>
        </authorList>
    </citation>
    <scope>NUCLEOTIDE SEQUENCE [LARGE SCALE GENOMIC DNA]</scope>
    <source>
        <strain evidence="12">SAF-2024a</strain>
        <tissue evidence="12">Leaf</tissue>
    </source>
</reference>
<protein>
    <submittedName>
        <fullName evidence="12">Phenylalanine N-monooxygenase</fullName>
        <ecNumber evidence="12">1.14.14.40</ecNumber>
    </submittedName>
</protein>
<keyword evidence="7 9" id="KW-0408">Iron</keyword>